<dbReference type="NCBIfam" id="TIGR02517">
    <property type="entry name" value="type_II_gspD"/>
    <property type="match status" value="1"/>
</dbReference>
<evidence type="ECO:0000259" key="15">
    <source>
        <dbReference type="Pfam" id="PF21305"/>
    </source>
</evidence>
<dbReference type="InterPro" id="IPR001775">
    <property type="entry name" value="GspD/PilQ"/>
</dbReference>
<accession>A0A1H3Y9Q5</accession>
<dbReference type="InterPro" id="IPR049371">
    <property type="entry name" value="GspD-like_N0"/>
</dbReference>
<evidence type="ECO:0000313" key="17">
    <source>
        <dbReference type="Proteomes" id="UP000242469"/>
    </source>
</evidence>
<dbReference type="GO" id="GO:0015628">
    <property type="term" value="P:protein secretion by the type II secretion system"/>
    <property type="evidence" value="ECO:0007669"/>
    <property type="project" value="InterPro"/>
</dbReference>
<feature type="domain" description="NolW-like" evidence="14">
    <location>
        <begin position="260"/>
        <end position="348"/>
    </location>
</feature>
<evidence type="ECO:0000256" key="5">
    <source>
        <dbReference type="ARBA" id="ARBA00022692"/>
    </source>
</evidence>
<proteinExistence type="inferred from homology"/>
<dbReference type="InterPro" id="IPR004846">
    <property type="entry name" value="T2SS/T3SS_dom"/>
</dbReference>
<name>A0A1H3Y9Q5_9GAMM</name>
<dbReference type="Pfam" id="PF03958">
    <property type="entry name" value="Secretin_N"/>
    <property type="match status" value="3"/>
</dbReference>
<feature type="domain" description="GspD-like N0" evidence="15">
    <location>
        <begin position="98"/>
        <end position="162"/>
    </location>
</feature>
<evidence type="ECO:0000256" key="7">
    <source>
        <dbReference type="ARBA" id="ARBA00022927"/>
    </source>
</evidence>
<protein>
    <submittedName>
        <fullName evidence="16">Type II secretion system protein D (GspD)</fullName>
    </submittedName>
</protein>
<dbReference type="Gene3D" id="3.30.1370.120">
    <property type="match status" value="3"/>
</dbReference>
<feature type="domain" description="Type II/III secretion system secretin-like" evidence="13">
    <location>
        <begin position="539"/>
        <end position="701"/>
    </location>
</feature>
<evidence type="ECO:0000256" key="1">
    <source>
        <dbReference type="ARBA" id="ARBA00004442"/>
    </source>
</evidence>
<dbReference type="Pfam" id="PF00263">
    <property type="entry name" value="Secretin"/>
    <property type="match status" value="1"/>
</dbReference>
<gene>
    <name evidence="16" type="ORF">SAMN02745729_101401</name>
</gene>
<feature type="chain" id="PRO_5017273648" evidence="12">
    <location>
        <begin position="22"/>
        <end position="738"/>
    </location>
</feature>
<evidence type="ECO:0000256" key="3">
    <source>
        <dbReference type="ARBA" id="ARBA00022448"/>
    </source>
</evidence>
<dbReference type="InterPro" id="IPR005644">
    <property type="entry name" value="NolW-like"/>
</dbReference>
<dbReference type="STRING" id="1122198.SAMN02745729_101401"/>
<dbReference type="EMBL" id="FNRJ01000001">
    <property type="protein sequence ID" value="SEA07761.1"/>
    <property type="molecule type" value="Genomic_DNA"/>
</dbReference>
<dbReference type="PRINTS" id="PR00811">
    <property type="entry name" value="BCTERIALGSPD"/>
</dbReference>
<dbReference type="AlphaFoldDB" id="A0A1H3Y9Q5"/>
<dbReference type="InterPro" id="IPR013356">
    <property type="entry name" value="T2SS_GspD"/>
</dbReference>
<reference evidence="17" key="1">
    <citation type="submission" date="2016-10" db="EMBL/GenBank/DDBJ databases">
        <authorList>
            <person name="Varghese N."/>
            <person name="Submissions S."/>
        </authorList>
    </citation>
    <scope>NUCLEOTIDE SEQUENCE [LARGE SCALE GENOMIC DNA]</scope>
    <source>
        <strain evidence="17">DSM 11526</strain>
    </source>
</reference>
<keyword evidence="6 12" id="KW-0732">Signal</keyword>
<organism evidence="16 17">
    <name type="scientific">Marinobacterium iners DSM 11526</name>
    <dbReference type="NCBI Taxonomy" id="1122198"/>
    <lineage>
        <taxon>Bacteria</taxon>
        <taxon>Pseudomonadati</taxon>
        <taxon>Pseudomonadota</taxon>
        <taxon>Gammaproteobacteria</taxon>
        <taxon>Oceanospirillales</taxon>
        <taxon>Oceanospirillaceae</taxon>
        <taxon>Marinobacterium</taxon>
    </lineage>
</organism>
<evidence type="ECO:0000256" key="4">
    <source>
        <dbReference type="ARBA" id="ARBA00022452"/>
    </source>
</evidence>
<dbReference type="PANTHER" id="PTHR30332">
    <property type="entry name" value="PROBABLE GENERAL SECRETION PATHWAY PROTEIN D"/>
    <property type="match status" value="1"/>
</dbReference>
<dbReference type="PROSITE" id="PS51257">
    <property type="entry name" value="PROKAR_LIPOPROTEIN"/>
    <property type="match status" value="1"/>
</dbReference>
<evidence type="ECO:0000256" key="2">
    <source>
        <dbReference type="ARBA" id="ARBA00006980"/>
    </source>
</evidence>
<evidence type="ECO:0000256" key="11">
    <source>
        <dbReference type="SAM" id="MobiDB-lite"/>
    </source>
</evidence>
<keyword evidence="3 10" id="KW-0813">Transport</keyword>
<keyword evidence="9" id="KW-0998">Cell outer membrane</keyword>
<evidence type="ECO:0000256" key="12">
    <source>
        <dbReference type="SAM" id="SignalP"/>
    </source>
</evidence>
<dbReference type="GO" id="GO:0015627">
    <property type="term" value="C:type II protein secretion system complex"/>
    <property type="evidence" value="ECO:0007669"/>
    <property type="project" value="InterPro"/>
</dbReference>
<dbReference type="Gene3D" id="3.55.50.30">
    <property type="match status" value="1"/>
</dbReference>
<feature type="region of interest" description="Disordered" evidence="11">
    <location>
        <begin position="382"/>
        <end position="426"/>
    </location>
</feature>
<dbReference type="PANTHER" id="PTHR30332:SF25">
    <property type="entry name" value="SECRETIN XPSD"/>
    <property type="match status" value="1"/>
</dbReference>
<evidence type="ECO:0000313" key="16">
    <source>
        <dbReference type="EMBL" id="SEA07761.1"/>
    </source>
</evidence>
<feature type="compositionally biased region" description="Low complexity" evidence="11">
    <location>
        <begin position="404"/>
        <end position="426"/>
    </location>
</feature>
<evidence type="ECO:0000256" key="8">
    <source>
        <dbReference type="ARBA" id="ARBA00023136"/>
    </source>
</evidence>
<feature type="signal peptide" evidence="12">
    <location>
        <begin position="1"/>
        <end position="21"/>
    </location>
</feature>
<evidence type="ECO:0000256" key="9">
    <source>
        <dbReference type="ARBA" id="ARBA00023237"/>
    </source>
</evidence>
<keyword evidence="7" id="KW-0653">Protein transport</keyword>
<evidence type="ECO:0000259" key="13">
    <source>
        <dbReference type="Pfam" id="PF00263"/>
    </source>
</evidence>
<dbReference type="InterPro" id="IPR050810">
    <property type="entry name" value="Bact_Secretion_Sys_Channel"/>
</dbReference>
<dbReference type="Proteomes" id="UP000242469">
    <property type="component" value="Unassembled WGS sequence"/>
</dbReference>
<feature type="region of interest" description="Disordered" evidence="11">
    <location>
        <begin position="51"/>
        <end position="79"/>
    </location>
</feature>
<keyword evidence="17" id="KW-1185">Reference proteome</keyword>
<feature type="compositionally biased region" description="Basic and acidic residues" evidence="11">
    <location>
        <begin position="56"/>
        <end position="68"/>
    </location>
</feature>
<comment type="similarity">
    <text evidence="2">Belongs to the bacterial secretin family. GSP D subfamily.</text>
</comment>
<feature type="domain" description="NolW-like" evidence="14">
    <location>
        <begin position="196"/>
        <end position="252"/>
    </location>
</feature>
<dbReference type="InterPro" id="IPR038591">
    <property type="entry name" value="NolW-like_sf"/>
</dbReference>
<comment type="subcellular location">
    <subcellularLocation>
        <location evidence="1 10">Cell outer membrane</location>
    </subcellularLocation>
</comment>
<keyword evidence="5" id="KW-0812">Transmembrane</keyword>
<evidence type="ECO:0000256" key="10">
    <source>
        <dbReference type="RuleBase" id="RU004004"/>
    </source>
</evidence>
<sequence>MMRRAGFVLLLSIMAAGCATTKSPTRTALDQASDQVRENQDAFALVQNLRNQESATENKSEDQSDQLREPVVFKGTDRLHKAPAEREPIKLYGEAVSINFERAPLSDVVHAILGDILELDYVIEHPIEGEVTFRTRTPVPQDQLLQILESLLQANNAVMVRDADDRLFVSASGRVTQMLPSVGNPNSKGAGYSINVIPLQYISANAMADILRPLAPEEAFVRVDNARNLLMMAGTRNQVDGWMDMVSTFDIDMLAGMSVGIFPLENSNVTDIEIALSELLGGSSSVPSGNASGSDDKGGALTSAATGLGAVVKVIPIERLNSLLVVTPRVKYLETVRTWITRLDRAPDAATERKLYVYPIQNASAGHLADLLSRVYGGDGFSSTSSTQGGNGGVAPGLTQERVSGSNTTTTQGGGSSSSAGKSQAPTSIELGNMSVVADEQNNALLIYANGKEYKKVESALKKLDVIPAQVLIEASILEVTLTDDLEYGVEWVFKDNLGSGNSGLGQLAVSDNPLKAIAPGFSYAISNSAGNIKAVLNALAQESLLNVISTPSVMVLDNHTASIQVGDQQPIRSGESVNSDGNVLSTRVEYKDTGVKLSVTPSVNAGGLVTMDVEQSVTDVGSADTVTGQRTFNERNITSRVAVRSGESVVLGGLIRENKSLAETGVPGLHKIPFLGGFFGKTANTGKRTELLIVLTPRVLANEQDTRDISREMRLRLRGMDLLSEPPQDHLSRSQSE</sequence>
<keyword evidence="4" id="KW-1134">Transmembrane beta strand</keyword>
<keyword evidence="8" id="KW-0472">Membrane</keyword>
<dbReference type="RefSeq" id="WP_175527546.1">
    <property type="nucleotide sequence ID" value="NZ_FNRJ01000001.1"/>
</dbReference>
<dbReference type="GO" id="GO:0009279">
    <property type="term" value="C:cell outer membrane"/>
    <property type="evidence" value="ECO:0007669"/>
    <property type="project" value="UniProtKB-SubCell"/>
</dbReference>
<dbReference type="Pfam" id="PF21305">
    <property type="entry name" value="type_II_gspD_N0"/>
    <property type="match status" value="1"/>
</dbReference>
<evidence type="ECO:0000259" key="14">
    <source>
        <dbReference type="Pfam" id="PF03958"/>
    </source>
</evidence>
<feature type="domain" description="NolW-like" evidence="14">
    <location>
        <begin position="357"/>
        <end position="470"/>
    </location>
</feature>
<evidence type="ECO:0000256" key="6">
    <source>
        <dbReference type="ARBA" id="ARBA00022729"/>
    </source>
</evidence>